<proteinExistence type="predicted"/>
<organism evidence="1 2">
    <name type="scientific">Telluria aromaticivorans</name>
    <dbReference type="NCBI Taxonomy" id="2725995"/>
    <lineage>
        <taxon>Bacteria</taxon>
        <taxon>Pseudomonadati</taxon>
        <taxon>Pseudomonadota</taxon>
        <taxon>Betaproteobacteria</taxon>
        <taxon>Burkholderiales</taxon>
        <taxon>Oxalobacteraceae</taxon>
        <taxon>Telluria group</taxon>
        <taxon>Telluria</taxon>
    </lineage>
</organism>
<name>A0A7Y2JYN2_9BURK</name>
<dbReference type="EMBL" id="JABAIV010000003">
    <property type="protein sequence ID" value="NNG23390.1"/>
    <property type="molecule type" value="Genomic_DNA"/>
</dbReference>
<gene>
    <name evidence="1" type="ORF">HGB41_10330</name>
</gene>
<dbReference type="AlphaFoldDB" id="A0A7Y2JYN2"/>
<sequence>MAIRKHTGNASRSVVTIRAILLVRLIDTILVHNWLKRSKLKFDMAIRWWLRKLVALQMNWCVEIIRE</sequence>
<keyword evidence="2" id="KW-1185">Reference proteome</keyword>
<evidence type="ECO:0000313" key="2">
    <source>
        <dbReference type="Proteomes" id="UP000533905"/>
    </source>
</evidence>
<accession>A0A7Y2JYN2</accession>
<dbReference type="Proteomes" id="UP000533905">
    <property type="component" value="Unassembled WGS sequence"/>
</dbReference>
<evidence type="ECO:0000313" key="1">
    <source>
        <dbReference type="EMBL" id="NNG23390.1"/>
    </source>
</evidence>
<protein>
    <submittedName>
        <fullName evidence="1">Uncharacterized protein</fullName>
    </submittedName>
</protein>
<dbReference type="RefSeq" id="WP_171083550.1">
    <property type="nucleotide sequence ID" value="NZ_JABAIV010000003.1"/>
</dbReference>
<comment type="caution">
    <text evidence="1">The sequence shown here is derived from an EMBL/GenBank/DDBJ whole genome shotgun (WGS) entry which is preliminary data.</text>
</comment>
<reference evidence="1 2" key="1">
    <citation type="submission" date="2020-04" db="EMBL/GenBank/DDBJ databases">
        <title>Massilia sp. nov., a cold adapted bacteria isolated from Arctic soil.</title>
        <authorList>
            <person name="Son J."/>
            <person name="Ka J.-O."/>
        </authorList>
    </citation>
    <scope>NUCLEOTIDE SEQUENCE [LARGE SCALE GENOMIC DNA]</scope>
    <source>
        <strain evidence="1 2">ML15P13</strain>
    </source>
</reference>